<protein>
    <recommendedName>
        <fullName evidence="1">RNA helicase</fullName>
        <ecNumber evidence="1">3.6.4.13</ecNumber>
    </recommendedName>
</protein>
<evidence type="ECO:0000256" key="5">
    <source>
        <dbReference type="ARBA" id="ARBA00022840"/>
    </source>
</evidence>
<dbReference type="PROSITE" id="PS51195">
    <property type="entry name" value="Q_MOTIF"/>
    <property type="match status" value="1"/>
</dbReference>
<keyword evidence="3 8" id="KW-0378">Hydrolase</keyword>
<feature type="short sequence motif" description="Q motif" evidence="7">
    <location>
        <begin position="24"/>
        <end position="52"/>
    </location>
</feature>
<evidence type="ECO:0000313" key="11">
    <source>
        <dbReference type="EMBL" id="KAJ5217454.1"/>
    </source>
</evidence>
<dbReference type="PROSITE" id="PS51192">
    <property type="entry name" value="HELICASE_ATP_BIND_1"/>
    <property type="match status" value="1"/>
</dbReference>
<comment type="similarity">
    <text evidence="8">Belongs to the DEAD box helicase family.</text>
</comment>
<keyword evidence="12" id="KW-1185">Reference proteome</keyword>
<dbReference type="InterPro" id="IPR014001">
    <property type="entry name" value="Helicase_ATP-bd"/>
</dbReference>
<reference evidence="11" key="2">
    <citation type="journal article" date="2023" name="IMA Fungus">
        <title>Comparative genomic study of the Penicillium genus elucidates a diverse pangenome and 15 lateral gene transfer events.</title>
        <authorList>
            <person name="Petersen C."/>
            <person name="Sorensen T."/>
            <person name="Nielsen M.R."/>
            <person name="Sondergaard T.E."/>
            <person name="Sorensen J.L."/>
            <person name="Fitzpatrick D.A."/>
            <person name="Frisvad J.C."/>
            <person name="Nielsen K.L."/>
        </authorList>
    </citation>
    <scope>NUCLEOTIDE SEQUENCE</scope>
    <source>
        <strain evidence="11">IBT 19713</strain>
    </source>
</reference>
<dbReference type="RefSeq" id="XP_058326325.1">
    <property type="nucleotide sequence ID" value="XM_058479757.1"/>
</dbReference>
<dbReference type="InterPro" id="IPR014014">
    <property type="entry name" value="RNA_helicase_DEAD_Q_motif"/>
</dbReference>
<dbReference type="GO" id="GO:0005524">
    <property type="term" value="F:ATP binding"/>
    <property type="evidence" value="ECO:0007669"/>
    <property type="project" value="UniProtKB-KW"/>
</dbReference>
<dbReference type="Proteomes" id="UP001150941">
    <property type="component" value="Unassembled WGS sequence"/>
</dbReference>
<dbReference type="SUPFAM" id="SSF52540">
    <property type="entry name" value="P-loop containing nucleoside triphosphate hydrolases"/>
    <property type="match status" value="2"/>
</dbReference>
<dbReference type="InterPro" id="IPR011545">
    <property type="entry name" value="DEAD/DEAH_box_helicase_dom"/>
</dbReference>
<proteinExistence type="inferred from homology"/>
<dbReference type="PANTHER" id="PTHR47958">
    <property type="entry name" value="ATP-DEPENDENT RNA HELICASE DBP3"/>
    <property type="match status" value="1"/>
</dbReference>
<evidence type="ECO:0000256" key="2">
    <source>
        <dbReference type="ARBA" id="ARBA00022741"/>
    </source>
</evidence>
<organism evidence="11 12">
    <name type="scientific">Penicillium chermesinum</name>
    <dbReference type="NCBI Taxonomy" id="63820"/>
    <lineage>
        <taxon>Eukaryota</taxon>
        <taxon>Fungi</taxon>
        <taxon>Dikarya</taxon>
        <taxon>Ascomycota</taxon>
        <taxon>Pezizomycotina</taxon>
        <taxon>Eurotiomycetes</taxon>
        <taxon>Eurotiomycetidae</taxon>
        <taxon>Eurotiales</taxon>
        <taxon>Aspergillaceae</taxon>
        <taxon>Penicillium</taxon>
    </lineage>
</organism>
<comment type="caution">
    <text evidence="11">The sequence shown here is derived from an EMBL/GenBank/DDBJ whole genome shotgun (WGS) entry which is preliminary data.</text>
</comment>
<sequence length="333" mass="36516">MMVECRLNDIEAGLVESSYSETIDSFDKMALKSDLLRGVYEYGFEVPSALQQRAIPPTIQGYNIVTVAQPATGKTSALCISVLQNIDPNIKACQALILASNHDAASQIQRTIGELGRFMQINGPADISKPDPCDDIGLSHDAQQVVIGEPDQVCDMIQSGIITPDNINLLFLDEADKLLSCDTAEQICAIYELLPEATQIVFISRTMPYCMLEIAVRLIRDPLYITVGKAEHPLDGIEQSYIVVEVEDHKLDILSELDKSSALARGMIFCNTRQKLEWLEQKLTVRGLAISTMHADIISIECAAIMAGFRSSTSYVLIATKILYTLVAKLSGA</sequence>
<evidence type="ECO:0000256" key="8">
    <source>
        <dbReference type="RuleBase" id="RU000492"/>
    </source>
</evidence>
<dbReference type="Pfam" id="PF00270">
    <property type="entry name" value="DEAD"/>
    <property type="match status" value="1"/>
</dbReference>
<evidence type="ECO:0000259" key="9">
    <source>
        <dbReference type="PROSITE" id="PS51192"/>
    </source>
</evidence>
<evidence type="ECO:0000256" key="3">
    <source>
        <dbReference type="ARBA" id="ARBA00022801"/>
    </source>
</evidence>
<evidence type="ECO:0000259" key="10">
    <source>
        <dbReference type="PROSITE" id="PS51195"/>
    </source>
</evidence>
<dbReference type="InterPro" id="IPR027417">
    <property type="entry name" value="P-loop_NTPase"/>
</dbReference>
<dbReference type="InterPro" id="IPR001650">
    <property type="entry name" value="Helicase_C-like"/>
</dbReference>
<keyword evidence="4 8" id="KW-0347">Helicase</keyword>
<dbReference type="SMART" id="SM00487">
    <property type="entry name" value="DEXDc"/>
    <property type="match status" value="1"/>
</dbReference>
<dbReference type="GeneID" id="83207061"/>
<dbReference type="GO" id="GO:0003676">
    <property type="term" value="F:nucleic acid binding"/>
    <property type="evidence" value="ECO:0007669"/>
    <property type="project" value="InterPro"/>
</dbReference>
<dbReference type="GO" id="GO:0003724">
    <property type="term" value="F:RNA helicase activity"/>
    <property type="evidence" value="ECO:0007669"/>
    <property type="project" value="UniProtKB-EC"/>
</dbReference>
<dbReference type="OrthoDB" id="5393406at2759"/>
<feature type="domain" description="Helicase ATP-binding" evidence="9">
    <location>
        <begin position="55"/>
        <end position="225"/>
    </location>
</feature>
<comment type="catalytic activity">
    <reaction evidence="6">
        <text>ATP + H2O = ADP + phosphate + H(+)</text>
        <dbReference type="Rhea" id="RHEA:13065"/>
        <dbReference type="ChEBI" id="CHEBI:15377"/>
        <dbReference type="ChEBI" id="CHEBI:15378"/>
        <dbReference type="ChEBI" id="CHEBI:30616"/>
        <dbReference type="ChEBI" id="CHEBI:43474"/>
        <dbReference type="ChEBI" id="CHEBI:456216"/>
        <dbReference type="EC" id="3.6.4.13"/>
    </reaction>
</comment>
<dbReference type="Gene3D" id="3.40.50.300">
    <property type="entry name" value="P-loop containing nucleotide triphosphate hydrolases"/>
    <property type="match status" value="2"/>
</dbReference>
<feature type="domain" description="DEAD-box RNA helicase Q" evidence="10">
    <location>
        <begin position="24"/>
        <end position="52"/>
    </location>
</feature>
<keyword evidence="5 8" id="KW-0067">ATP-binding</keyword>
<dbReference type="AlphaFoldDB" id="A0A9W9NCU4"/>
<evidence type="ECO:0000256" key="7">
    <source>
        <dbReference type="PROSITE-ProRule" id="PRU00552"/>
    </source>
</evidence>
<dbReference type="EC" id="3.6.4.13" evidence="1"/>
<keyword evidence="2 8" id="KW-0547">Nucleotide-binding</keyword>
<reference evidence="11" key="1">
    <citation type="submission" date="2022-11" db="EMBL/GenBank/DDBJ databases">
        <authorList>
            <person name="Petersen C."/>
        </authorList>
    </citation>
    <scope>NUCLEOTIDE SEQUENCE</scope>
    <source>
        <strain evidence="11">IBT 19713</strain>
    </source>
</reference>
<accession>A0A9W9NCU4</accession>
<dbReference type="GO" id="GO:0016787">
    <property type="term" value="F:hydrolase activity"/>
    <property type="evidence" value="ECO:0007669"/>
    <property type="project" value="UniProtKB-KW"/>
</dbReference>
<name>A0A9W9NCU4_9EURO</name>
<evidence type="ECO:0000256" key="6">
    <source>
        <dbReference type="ARBA" id="ARBA00047984"/>
    </source>
</evidence>
<evidence type="ECO:0000313" key="12">
    <source>
        <dbReference type="Proteomes" id="UP001150941"/>
    </source>
</evidence>
<dbReference type="PROSITE" id="PS00039">
    <property type="entry name" value="DEAD_ATP_HELICASE"/>
    <property type="match status" value="1"/>
</dbReference>
<evidence type="ECO:0000256" key="4">
    <source>
        <dbReference type="ARBA" id="ARBA00022806"/>
    </source>
</evidence>
<dbReference type="Pfam" id="PF00271">
    <property type="entry name" value="Helicase_C"/>
    <property type="match status" value="1"/>
</dbReference>
<dbReference type="EMBL" id="JAPQKS010000008">
    <property type="protein sequence ID" value="KAJ5217454.1"/>
    <property type="molecule type" value="Genomic_DNA"/>
</dbReference>
<gene>
    <name evidence="11" type="ORF">N7468_010462</name>
</gene>
<evidence type="ECO:0000256" key="1">
    <source>
        <dbReference type="ARBA" id="ARBA00012552"/>
    </source>
</evidence>
<dbReference type="InterPro" id="IPR000629">
    <property type="entry name" value="RNA-helicase_DEAD-box_CS"/>
</dbReference>